<evidence type="ECO:0000313" key="1">
    <source>
        <dbReference type="EMBL" id="EAY19432.1"/>
    </source>
</evidence>
<dbReference type="VEuPathDB" id="TrichDB:TVAG_101500"/>
<organism evidence="1 2">
    <name type="scientific">Trichomonas vaginalis (strain ATCC PRA-98 / G3)</name>
    <dbReference type="NCBI Taxonomy" id="412133"/>
    <lineage>
        <taxon>Eukaryota</taxon>
        <taxon>Metamonada</taxon>
        <taxon>Parabasalia</taxon>
        <taxon>Trichomonadida</taxon>
        <taxon>Trichomonadidae</taxon>
        <taxon>Trichomonas</taxon>
    </lineage>
</organism>
<keyword evidence="2" id="KW-1185">Reference proteome</keyword>
<name>A2DJN2_TRIV3</name>
<dbReference type="Proteomes" id="UP000001542">
    <property type="component" value="Unassembled WGS sequence"/>
</dbReference>
<reference evidence="1" key="2">
    <citation type="journal article" date="2007" name="Science">
        <title>Draft genome sequence of the sexually transmitted pathogen Trichomonas vaginalis.</title>
        <authorList>
            <person name="Carlton J.M."/>
            <person name="Hirt R.P."/>
            <person name="Silva J.C."/>
            <person name="Delcher A.L."/>
            <person name="Schatz M."/>
            <person name="Zhao Q."/>
            <person name="Wortman J.R."/>
            <person name="Bidwell S.L."/>
            <person name="Alsmark U.C.M."/>
            <person name="Besteiro S."/>
            <person name="Sicheritz-Ponten T."/>
            <person name="Noel C.J."/>
            <person name="Dacks J.B."/>
            <person name="Foster P.G."/>
            <person name="Simillion C."/>
            <person name="Van de Peer Y."/>
            <person name="Miranda-Saavedra D."/>
            <person name="Barton G.J."/>
            <person name="Westrop G.D."/>
            <person name="Mueller S."/>
            <person name="Dessi D."/>
            <person name="Fiori P.L."/>
            <person name="Ren Q."/>
            <person name="Paulsen I."/>
            <person name="Zhang H."/>
            <person name="Bastida-Corcuera F.D."/>
            <person name="Simoes-Barbosa A."/>
            <person name="Brown M.T."/>
            <person name="Hayes R.D."/>
            <person name="Mukherjee M."/>
            <person name="Okumura C.Y."/>
            <person name="Schneider R."/>
            <person name="Smith A.J."/>
            <person name="Vanacova S."/>
            <person name="Villalvazo M."/>
            <person name="Haas B.J."/>
            <person name="Pertea M."/>
            <person name="Feldblyum T.V."/>
            <person name="Utterback T.R."/>
            <person name="Shu C.L."/>
            <person name="Osoegawa K."/>
            <person name="de Jong P.J."/>
            <person name="Hrdy I."/>
            <person name="Horvathova L."/>
            <person name="Zubacova Z."/>
            <person name="Dolezal P."/>
            <person name="Malik S.B."/>
            <person name="Logsdon J.M. Jr."/>
            <person name="Henze K."/>
            <person name="Gupta A."/>
            <person name="Wang C.C."/>
            <person name="Dunne R.L."/>
            <person name="Upcroft J.A."/>
            <person name="Upcroft P."/>
            <person name="White O."/>
            <person name="Salzberg S.L."/>
            <person name="Tang P."/>
            <person name="Chiu C.-H."/>
            <person name="Lee Y.-S."/>
            <person name="Embley T.M."/>
            <person name="Coombs G.H."/>
            <person name="Mottram J.C."/>
            <person name="Tachezy J."/>
            <person name="Fraser-Liggett C.M."/>
            <person name="Johnson P.J."/>
        </authorList>
    </citation>
    <scope>NUCLEOTIDE SEQUENCE [LARGE SCALE GENOMIC DNA]</scope>
    <source>
        <strain evidence="1">G3</strain>
    </source>
</reference>
<dbReference type="AlphaFoldDB" id="A2DJN2"/>
<sequence>MTEEQNTATRISAVKCLQYILENGENSLLSDEMKAKLANSIVQLLSYNPFLEGLSLLQMIINGESLKNQIVEIILEENSADTITQWIEVQGQDVIDEFHDLLLIQSNKSANSLNMLNNAIWESHFCRTSSKTLILYFEISIININNDLMFGIIFIS</sequence>
<dbReference type="KEGG" id="tva:5464958"/>
<dbReference type="InParanoid" id="A2DJN2"/>
<dbReference type="EMBL" id="DS113208">
    <property type="protein sequence ID" value="EAY19432.1"/>
    <property type="molecule type" value="Genomic_DNA"/>
</dbReference>
<dbReference type="SMR" id="A2DJN2"/>
<evidence type="ECO:0000313" key="2">
    <source>
        <dbReference type="Proteomes" id="UP000001542"/>
    </source>
</evidence>
<proteinExistence type="predicted"/>
<dbReference type="RefSeq" id="XP_001580418.1">
    <property type="nucleotide sequence ID" value="XM_001580368.1"/>
</dbReference>
<gene>
    <name evidence="1" type="ORF">TVAG_101500</name>
</gene>
<accession>A2DJN2</accession>
<reference evidence="1" key="1">
    <citation type="submission" date="2006-10" db="EMBL/GenBank/DDBJ databases">
        <authorList>
            <person name="Amadeo P."/>
            <person name="Zhao Q."/>
            <person name="Wortman J."/>
            <person name="Fraser-Liggett C."/>
            <person name="Carlton J."/>
        </authorList>
    </citation>
    <scope>NUCLEOTIDE SEQUENCE</scope>
    <source>
        <strain evidence="1">G3</strain>
    </source>
</reference>
<dbReference type="VEuPathDB" id="TrichDB:TVAGG3_1035510"/>
<protein>
    <submittedName>
        <fullName evidence="1">Uncharacterized protein</fullName>
    </submittedName>
</protein>